<dbReference type="InterPro" id="IPR036390">
    <property type="entry name" value="WH_DNA-bd_sf"/>
</dbReference>
<proteinExistence type="predicted"/>
<dbReference type="Pfam" id="PF01614">
    <property type="entry name" value="IclR_C"/>
    <property type="match status" value="1"/>
</dbReference>
<dbReference type="PANTHER" id="PTHR30136">
    <property type="entry name" value="HELIX-TURN-HELIX TRANSCRIPTIONAL REGULATOR, ICLR FAMILY"/>
    <property type="match status" value="1"/>
</dbReference>
<dbReference type="InterPro" id="IPR014757">
    <property type="entry name" value="Tscrpt_reg_IclR_C"/>
</dbReference>
<evidence type="ECO:0000256" key="3">
    <source>
        <dbReference type="ARBA" id="ARBA00023163"/>
    </source>
</evidence>
<dbReference type="SUPFAM" id="SSF46785">
    <property type="entry name" value="Winged helix' DNA-binding domain"/>
    <property type="match status" value="1"/>
</dbReference>
<dbReference type="PROSITE" id="PS51077">
    <property type="entry name" value="HTH_ICLR"/>
    <property type="match status" value="1"/>
</dbReference>
<comment type="caution">
    <text evidence="6">The sequence shown here is derived from an EMBL/GenBank/DDBJ whole genome shotgun (WGS) entry which is preliminary data.</text>
</comment>
<dbReference type="SUPFAM" id="SSF55781">
    <property type="entry name" value="GAF domain-like"/>
    <property type="match status" value="1"/>
</dbReference>
<dbReference type="RefSeq" id="WP_230734929.1">
    <property type="nucleotide sequence ID" value="NZ_JAJNDB010000002.1"/>
</dbReference>
<reference evidence="6 7" key="1">
    <citation type="submission" date="2021-11" db="EMBL/GenBank/DDBJ databases">
        <title>Draft genome sequence of Actinomycetospora sp. SF1 isolated from the rhizosphere soil.</title>
        <authorList>
            <person name="Duangmal K."/>
            <person name="Chantavorakit T."/>
        </authorList>
    </citation>
    <scope>NUCLEOTIDE SEQUENCE [LARGE SCALE GENOMIC DNA]</scope>
    <source>
        <strain evidence="6 7">TBRC 5722</strain>
    </source>
</reference>
<dbReference type="Proteomes" id="UP001199469">
    <property type="component" value="Unassembled WGS sequence"/>
</dbReference>
<name>A0ABS8P8U9_9PSEU</name>
<evidence type="ECO:0000256" key="2">
    <source>
        <dbReference type="ARBA" id="ARBA00023125"/>
    </source>
</evidence>
<accession>A0ABS8P8U9</accession>
<evidence type="ECO:0000256" key="1">
    <source>
        <dbReference type="ARBA" id="ARBA00023015"/>
    </source>
</evidence>
<dbReference type="InterPro" id="IPR005471">
    <property type="entry name" value="Tscrpt_reg_IclR_N"/>
</dbReference>
<dbReference type="Gene3D" id="3.30.450.40">
    <property type="match status" value="1"/>
</dbReference>
<dbReference type="PROSITE" id="PS51078">
    <property type="entry name" value="ICLR_ED"/>
    <property type="match status" value="1"/>
</dbReference>
<keyword evidence="3" id="KW-0804">Transcription</keyword>
<keyword evidence="2" id="KW-0238">DNA-binding</keyword>
<evidence type="ECO:0000259" key="5">
    <source>
        <dbReference type="PROSITE" id="PS51078"/>
    </source>
</evidence>
<sequence length="255" mass="27139">MDAPVRRGKRPAEGDPVVVRALALLAAFDAEHRAHSLADLSRRTGIPLSTTFRLAGHLLAWGALEKDADDRYVVGLRLFEVASLAPRSHGLREVALPYLEDLHELSGQHVLFAVREGDEALLVERLSSRGAVEIDYRVGGRMPLDDTGVGLVLLAGAPATVRSRCLAALEPAAAERVRRRLDDVGRHQVAVFERSSPAPVSSVAAPVRDSLGHTLAAVSVVVPAGSAPPRAYAQVVRSTALAVSRGLGHRPPRVG</sequence>
<evidence type="ECO:0000313" key="6">
    <source>
        <dbReference type="EMBL" id="MCD2194712.1"/>
    </source>
</evidence>
<evidence type="ECO:0000259" key="4">
    <source>
        <dbReference type="PROSITE" id="PS51077"/>
    </source>
</evidence>
<keyword evidence="1" id="KW-0805">Transcription regulation</keyword>
<dbReference type="InterPro" id="IPR050707">
    <property type="entry name" value="HTH_MetabolicPath_Reg"/>
</dbReference>
<evidence type="ECO:0000313" key="7">
    <source>
        <dbReference type="Proteomes" id="UP001199469"/>
    </source>
</evidence>
<dbReference type="Pfam" id="PF09339">
    <property type="entry name" value="HTH_IclR"/>
    <property type="match status" value="1"/>
</dbReference>
<feature type="domain" description="IclR-ED" evidence="5">
    <location>
        <begin position="77"/>
        <end position="249"/>
    </location>
</feature>
<dbReference type="EMBL" id="JAJNDB010000002">
    <property type="protein sequence ID" value="MCD2194712.1"/>
    <property type="molecule type" value="Genomic_DNA"/>
</dbReference>
<dbReference type="InterPro" id="IPR036388">
    <property type="entry name" value="WH-like_DNA-bd_sf"/>
</dbReference>
<organism evidence="6 7">
    <name type="scientific">Actinomycetospora endophytica</name>
    <dbReference type="NCBI Taxonomy" id="2291215"/>
    <lineage>
        <taxon>Bacteria</taxon>
        <taxon>Bacillati</taxon>
        <taxon>Actinomycetota</taxon>
        <taxon>Actinomycetes</taxon>
        <taxon>Pseudonocardiales</taxon>
        <taxon>Pseudonocardiaceae</taxon>
        <taxon>Actinomycetospora</taxon>
    </lineage>
</organism>
<protein>
    <submittedName>
        <fullName evidence="6">IclR family transcriptional regulator</fullName>
    </submittedName>
</protein>
<dbReference type="PANTHER" id="PTHR30136:SF24">
    <property type="entry name" value="HTH-TYPE TRANSCRIPTIONAL REPRESSOR ALLR"/>
    <property type="match status" value="1"/>
</dbReference>
<dbReference type="SMART" id="SM00346">
    <property type="entry name" value="HTH_ICLR"/>
    <property type="match status" value="1"/>
</dbReference>
<feature type="domain" description="HTH iclR-type" evidence="4">
    <location>
        <begin position="15"/>
        <end position="76"/>
    </location>
</feature>
<dbReference type="InterPro" id="IPR029016">
    <property type="entry name" value="GAF-like_dom_sf"/>
</dbReference>
<gene>
    <name evidence="6" type="ORF">LQ327_15165</name>
</gene>
<keyword evidence="7" id="KW-1185">Reference proteome</keyword>
<dbReference type="Gene3D" id="1.10.10.10">
    <property type="entry name" value="Winged helix-like DNA-binding domain superfamily/Winged helix DNA-binding domain"/>
    <property type="match status" value="1"/>
</dbReference>